<name>A0A061FYK5_THECC</name>
<dbReference type="InParanoid" id="A0A061FYK5"/>
<sequence>MPYLPVQPFWPCIFLSLLCLPSLLFLFCTLPSQAWIGWLGKSSIKLPLTFPSCAIKSCSIELLHVKTPCNLTTSPC</sequence>
<gene>
    <name evidence="1" type="ORF">TCM_014134</name>
</gene>
<dbReference type="EMBL" id="CM001881">
    <property type="protein sequence ID" value="EOY21967.1"/>
    <property type="molecule type" value="Genomic_DNA"/>
</dbReference>
<protein>
    <submittedName>
        <fullName evidence="1">Uncharacterized protein</fullName>
    </submittedName>
</protein>
<dbReference type="Gramene" id="EOY21967">
    <property type="protein sequence ID" value="EOY21967"/>
    <property type="gene ID" value="TCM_014134"/>
</dbReference>
<dbReference type="Proteomes" id="UP000026915">
    <property type="component" value="Chromosome 3"/>
</dbReference>
<evidence type="ECO:0000313" key="2">
    <source>
        <dbReference type="Proteomes" id="UP000026915"/>
    </source>
</evidence>
<accession>A0A061FYK5</accession>
<dbReference type="HOGENOM" id="CLU_2659479_0_0_1"/>
<organism evidence="1 2">
    <name type="scientific">Theobroma cacao</name>
    <name type="common">Cacao</name>
    <name type="synonym">Cocoa</name>
    <dbReference type="NCBI Taxonomy" id="3641"/>
    <lineage>
        <taxon>Eukaryota</taxon>
        <taxon>Viridiplantae</taxon>
        <taxon>Streptophyta</taxon>
        <taxon>Embryophyta</taxon>
        <taxon>Tracheophyta</taxon>
        <taxon>Spermatophyta</taxon>
        <taxon>Magnoliopsida</taxon>
        <taxon>eudicotyledons</taxon>
        <taxon>Gunneridae</taxon>
        <taxon>Pentapetalae</taxon>
        <taxon>rosids</taxon>
        <taxon>malvids</taxon>
        <taxon>Malvales</taxon>
        <taxon>Malvaceae</taxon>
        <taxon>Byttnerioideae</taxon>
        <taxon>Theobroma</taxon>
    </lineage>
</organism>
<evidence type="ECO:0000313" key="1">
    <source>
        <dbReference type="EMBL" id="EOY21967.1"/>
    </source>
</evidence>
<proteinExistence type="predicted"/>
<keyword evidence="2" id="KW-1185">Reference proteome</keyword>
<dbReference type="AlphaFoldDB" id="A0A061FYK5"/>
<reference evidence="1 2" key="1">
    <citation type="journal article" date="2013" name="Genome Biol.">
        <title>The genome sequence of the most widely cultivated cacao type and its use to identify candidate genes regulating pod color.</title>
        <authorList>
            <person name="Motamayor J.C."/>
            <person name="Mockaitis K."/>
            <person name="Schmutz J."/>
            <person name="Haiminen N."/>
            <person name="Iii D.L."/>
            <person name="Cornejo O."/>
            <person name="Findley S.D."/>
            <person name="Zheng P."/>
            <person name="Utro F."/>
            <person name="Royaert S."/>
            <person name="Saski C."/>
            <person name="Jenkins J."/>
            <person name="Podicheti R."/>
            <person name="Zhao M."/>
            <person name="Scheffler B.E."/>
            <person name="Stack J.C."/>
            <person name="Feltus F.A."/>
            <person name="Mustiga G.M."/>
            <person name="Amores F."/>
            <person name="Phillips W."/>
            <person name="Marelli J.P."/>
            <person name="May G.D."/>
            <person name="Shapiro H."/>
            <person name="Ma J."/>
            <person name="Bustamante C.D."/>
            <person name="Schnell R.J."/>
            <person name="Main D."/>
            <person name="Gilbert D."/>
            <person name="Parida L."/>
            <person name="Kuhn D.N."/>
        </authorList>
    </citation>
    <scope>NUCLEOTIDE SEQUENCE [LARGE SCALE GENOMIC DNA]</scope>
    <source>
        <strain evidence="2">cv. Matina 1-6</strain>
    </source>
</reference>